<dbReference type="InterPro" id="IPR017665">
    <property type="entry name" value="Guanylate_kinase"/>
</dbReference>
<dbReference type="InterPro" id="IPR027417">
    <property type="entry name" value="P-loop_NTPase"/>
</dbReference>
<dbReference type="AlphaFoldDB" id="A0ABD3NBU2"/>
<evidence type="ECO:0000256" key="5">
    <source>
        <dbReference type="ARBA" id="ARBA00022777"/>
    </source>
</evidence>
<evidence type="ECO:0000313" key="9">
    <source>
        <dbReference type="Proteomes" id="UP001530400"/>
    </source>
</evidence>
<evidence type="ECO:0000313" key="8">
    <source>
        <dbReference type="EMBL" id="KAL3773491.1"/>
    </source>
</evidence>
<dbReference type="PROSITE" id="PS50052">
    <property type="entry name" value="GUANYLATE_KINASE_2"/>
    <property type="match status" value="1"/>
</dbReference>
<evidence type="ECO:0000256" key="3">
    <source>
        <dbReference type="ARBA" id="ARBA00022679"/>
    </source>
</evidence>
<dbReference type="InterPro" id="IPR020590">
    <property type="entry name" value="Guanylate_kinase_CS"/>
</dbReference>
<keyword evidence="3" id="KW-0808">Transferase</keyword>
<feature type="non-terminal residue" evidence="8">
    <location>
        <position position="1"/>
    </location>
</feature>
<proteinExistence type="inferred from homology"/>
<dbReference type="EC" id="2.7.4.8" evidence="2"/>
<evidence type="ECO:0000256" key="1">
    <source>
        <dbReference type="ARBA" id="ARBA00005790"/>
    </source>
</evidence>
<gene>
    <name evidence="8" type="ORF">ACHAWO_012752</name>
</gene>
<dbReference type="GO" id="GO:0005524">
    <property type="term" value="F:ATP binding"/>
    <property type="evidence" value="ECO:0007669"/>
    <property type="project" value="UniProtKB-KW"/>
</dbReference>
<dbReference type="InterPro" id="IPR008144">
    <property type="entry name" value="Guanylate_kin-like_dom"/>
</dbReference>
<dbReference type="EMBL" id="JALLPJ020001231">
    <property type="protein sequence ID" value="KAL3773491.1"/>
    <property type="molecule type" value="Genomic_DNA"/>
</dbReference>
<accession>A0ABD3NBU2</accession>
<name>A0ABD3NBU2_9STRA</name>
<dbReference type="FunFam" id="3.30.63.10:FF:000002">
    <property type="entry name" value="Guanylate kinase 1"/>
    <property type="match status" value="1"/>
</dbReference>
<dbReference type="PROSITE" id="PS00856">
    <property type="entry name" value="GUANYLATE_KINASE_1"/>
    <property type="match status" value="1"/>
</dbReference>
<evidence type="ECO:0000259" key="7">
    <source>
        <dbReference type="PROSITE" id="PS50052"/>
    </source>
</evidence>
<keyword evidence="6" id="KW-0067">ATP-binding</keyword>
<dbReference type="NCBIfam" id="TIGR03263">
    <property type="entry name" value="guanyl_kin"/>
    <property type="match status" value="1"/>
</dbReference>
<dbReference type="SUPFAM" id="SSF52540">
    <property type="entry name" value="P-loop containing nucleoside triphosphate hydrolases"/>
    <property type="match status" value="1"/>
</dbReference>
<dbReference type="HAMAP" id="MF_00328">
    <property type="entry name" value="Guanylate_kinase"/>
    <property type="match status" value="1"/>
</dbReference>
<protein>
    <recommendedName>
        <fullName evidence="2">guanylate kinase</fullName>
        <ecNumber evidence="2">2.7.4.8</ecNumber>
    </recommendedName>
</protein>
<dbReference type="GO" id="GO:0004385">
    <property type="term" value="F:GMP kinase activity"/>
    <property type="evidence" value="ECO:0007669"/>
    <property type="project" value="UniProtKB-EC"/>
</dbReference>
<dbReference type="FunFam" id="3.40.50.300:FF:000776">
    <property type="entry name" value="Guanylate kinase 2"/>
    <property type="match status" value="1"/>
</dbReference>
<comment type="similarity">
    <text evidence="1">Belongs to the guanylate kinase family.</text>
</comment>
<dbReference type="Pfam" id="PF00625">
    <property type="entry name" value="Guanylate_kin"/>
    <property type="match status" value="1"/>
</dbReference>
<keyword evidence="9" id="KW-1185">Reference proteome</keyword>
<dbReference type="PANTHER" id="PTHR23117">
    <property type="entry name" value="GUANYLATE KINASE-RELATED"/>
    <property type="match status" value="1"/>
</dbReference>
<evidence type="ECO:0000256" key="4">
    <source>
        <dbReference type="ARBA" id="ARBA00022741"/>
    </source>
</evidence>
<dbReference type="Proteomes" id="UP001530400">
    <property type="component" value="Unassembled WGS sequence"/>
</dbReference>
<dbReference type="CDD" id="cd00071">
    <property type="entry name" value="GMPK"/>
    <property type="match status" value="1"/>
</dbReference>
<organism evidence="8 9">
    <name type="scientific">Cyclotella atomus</name>
    <dbReference type="NCBI Taxonomy" id="382360"/>
    <lineage>
        <taxon>Eukaryota</taxon>
        <taxon>Sar</taxon>
        <taxon>Stramenopiles</taxon>
        <taxon>Ochrophyta</taxon>
        <taxon>Bacillariophyta</taxon>
        <taxon>Coscinodiscophyceae</taxon>
        <taxon>Thalassiosirophycidae</taxon>
        <taxon>Stephanodiscales</taxon>
        <taxon>Stephanodiscaceae</taxon>
        <taxon>Cyclotella</taxon>
    </lineage>
</organism>
<reference evidence="8 9" key="1">
    <citation type="submission" date="2024-10" db="EMBL/GenBank/DDBJ databases">
        <title>Updated reference genomes for cyclostephanoid diatoms.</title>
        <authorList>
            <person name="Roberts W.R."/>
            <person name="Alverson A.J."/>
        </authorList>
    </citation>
    <scope>NUCLEOTIDE SEQUENCE [LARGE SCALE GENOMIC DNA]</scope>
    <source>
        <strain evidence="8 9">AJA010-31</strain>
    </source>
</reference>
<dbReference type="PANTHER" id="PTHR23117:SF13">
    <property type="entry name" value="GUANYLATE KINASE"/>
    <property type="match status" value="1"/>
</dbReference>
<sequence>RCCINNSCACHCFTAVRNLPGLPLRLISWVNRCSLSCWQQVDRWRREVEKAAVERYRRPTPSSKNNYVICYTEHNTYLSPRAFAFFLGSTSGSGCSTYPTMATCTTEDCPGGGGSCKGFCPFSAVLFVGTACSYVSYLSRKSKSSSSLRPVVIAGPSGVGKGTLIELLRKKFPTHFGFSVSHTTRNPREGEMNGVHYNFTTVDKMKKEIDDGKFVEYANVHGNYYGTSVEAVESVREQGKICILDIDVQGVRNVKKSTLDAIYIFIAPPSMEELEKRLRGRGTEKEEAILKRLGNAKEELDYGMGEGNFDRVFTNDDLEKTFDAMVDQFKKWYPQLS</sequence>
<evidence type="ECO:0000256" key="6">
    <source>
        <dbReference type="ARBA" id="ARBA00022840"/>
    </source>
</evidence>
<evidence type="ECO:0000256" key="2">
    <source>
        <dbReference type="ARBA" id="ARBA00012961"/>
    </source>
</evidence>
<keyword evidence="5" id="KW-0418">Kinase</keyword>
<dbReference type="SMART" id="SM00072">
    <property type="entry name" value="GuKc"/>
    <property type="match status" value="1"/>
</dbReference>
<dbReference type="Gene3D" id="3.40.50.300">
    <property type="entry name" value="P-loop containing nucleotide triphosphate hydrolases"/>
    <property type="match status" value="1"/>
</dbReference>
<comment type="caution">
    <text evidence="8">The sequence shown here is derived from an EMBL/GenBank/DDBJ whole genome shotgun (WGS) entry which is preliminary data.</text>
</comment>
<feature type="domain" description="Guanylate kinase-like" evidence="7">
    <location>
        <begin position="148"/>
        <end position="330"/>
    </location>
</feature>
<dbReference type="InterPro" id="IPR008145">
    <property type="entry name" value="GK/Ca_channel_bsu"/>
</dbReference>
<keyword evidence="4" id="KW-0547">Nucleotide-binding</keyword>